<dbReference type="Proteomes" id="UP001175227">
    <property type="component" value="Unassembled WGS sequence"/>
</dbReference>
<evidence type="ECO:0000313" key="3">
    <source>
        <dbReference type="Proteomes" id="UP001175227"/>
    </source>
</evidence>
<evidence type="ECO:0000313" key="2">
    <source>
        <dbReference type="EMBL" id="KAK0477082.1"/>
    </source>
</evidence>
<accession>A0AA39P3V2</accession>
<evidence type="ECO:0000256" key="1">
    <source>
        <dbReference type="SAM" id="SignalP"/>
    </source>
</evidence>
<keyword evidence="3" id="KW-1185">Reference proteome</keyword>
<comment type="caution">
    <text evidence="2">The sequence shown here is derived from an EMBL/GenBank/DDBJ whole genome shotgun (WGS) entry which is preliminary data.</text>
</comment>
<gene>
    <name evidence="2" type="ORF">IW261DRAFT_305548</name>
</gene>
<feature type="signal peptide" evidence="1">
    <location>
        <begin position="1"/>
        <end position="20"/>
    </location>
</feature>
<reference evidence="2" key="1">
    <citation type="submission" date="2023-06" db="EMBL/GenBank/DDBJ databases">
        <authorList>
            <consortium name="Lawrence Berkeley National Laboratory"/>
            <person name="Ahrendt S."/>
            <person name="Sahu N."/>
            <person name="Indic B."/>
            <person name="Wong-Bajracharya J."/>
            <person name="Merenyi Z."/>
            <person name="Ke H.-M."/>
            <person name="Monk M."/>
            <person name="Kocsube S."/>
            <person name="Drula E."/>
            <person name="Lipzen A."/>
            <person name="Balint B."/>
            <person name="Henrissat B."/>
            <person name="Andreopoulos B."/>
            <person name="Martin F.M."/>
            <person name="Harder C.B."/>
            <person name="Rigling D."/>
            <person name="Ford K.L."/>
            <person name="Foster G.D."/>
            <person name="Pangilinan J."/>
            <person name="Papanicolaou A."/>
            <person name="Barry K."/>
            <person name="LaButti K."/>
            <person name="Viragh M."/>
            <person name="Koriabine M."/>
            <person name="Yan M."/>
            <person name="Riley R."/>
            <person name="Champramary S."/>
            <person name="Plett K.L."/>
            <person name="Tsai I.J."/>
            <person name="Slot J."/>
            <person name="Sipos G."/>
            <person name="Plett J."/>
            <person name="Nagy L.G."/>
            <person name="Grigoriev I.V."/>
        </authorList>
    </citation>
    <scope>NUCLEOTIDE SEQUENCE</scope>
    <source>
        <strain evidence="2">ICMP 16352</strain>
    </source>
</reference>
<feature type="chain" id="PRO_5041344794" description="Secreted protein" evidence="1">
    <location>
        <begin position="21"/>
        <end position="100"/>
    </location>
</feature>
<dbReference type="EMBL" id="JAUEPR010000018">
    <property type="protein sequence ID" value="KAK0477082.1"/>
    <property type="molecule type" value="Genomic_DNA"/>
</dbReference>
<sequence length="100" mass="11013">MLIMLPISLSFLSLPVPVDQVLTTTHVLDKPRSRVDDGSNIIGRTVCYLAERNFYYQKVGGGISQGDESHSLRSEERLPGSHFSGVFLCTCEPTAGKRQS</sequence>
<protein>
    <recommendedName>
        <fullName evidence="4">Secreted protein</fullName>
    </recommendedName>
</protein>
<organism evidence="2 3">
    <name type="scientific">Armillaria novae-zelandiae</name>
    <dbReference type="NCBI Taxonomy" id="153914"/>
    <lineage>
        <taxon>Eukaryota</taxon>
        <taxon>Fungi</taxon>
        <taxon>Dikarya</taxon>
        <taxon>Basidiomycota</taxon>
        <taxon>Agaricomycotina</taxon>
        <taxon>Agaricomycetes</taxon>
        <taxon>Agaricomycetidae</taxon>
        <taxon>Agaricales</taxon>
        <taxon>Marasmiineae</taxon>
        <taxon>Physalacriaceae</taxon>
        <taxon>Armillaria</taxon>
    </lineage>
</organism>
<evidence type="ECO:0008006" key="4">
    <source>
        <dbReference type="Google" id="ProtNLM"/>
    </source>
</evidence>
<name>A0AA39P3V2_9AGAR</name>
<keyword evidence="1" id="KW-0732">Signal</keyword>
<proteinExistence type="predicted"/>
<dbReference type="AlphaFoldDB" id="A0AA39P3V2"/>